<name>A0A918XSZ3_9PROT</name>
<feature type="transmembrane region" description="Helical" evidence="9">
    <location>
        <begin position="33"/>
        <end position="54"/>
    </location>
</feature>
<dbReference type="Pfam" id="PF25994">
    <property type="entry name" value="HH_AprE"/>
    <property type="match status" value="1"/>
</dbReference>
<reference evidence="13" key="1">
    <citation type="journal article" date="2014" name="Int. J. Syst. Evol. Microbiol.">
        <title>Complete genome sequence of Corynebacterium casei LMG S-19264T (=DSM 44701T), isolated from a smear-ripened cheese.</title>
        <authorList>
            <consortium name="US DOE Joint Genome Institute (JGI-PGF)"/>
            <person name="Walter F."/>
            <person name="Albersmeier A."/>
            <person name="Kalinowski J."/>
            <person name="Ruckert C."/>
        </authorList>
    </citation>
    <scope>NUCLEOTIDE SEQUENCE</scope>
    <source>
        <strain evidence="13">KCTC 42651</strain>
    </source>
</reference>
<dbReference type="NCBIfam" id="TIGR01843">
    <property type="entry name" value="type_I_hlyD"/>
    <property type="match status" value="1"/>
</dbReference>
<evidence type="ECO:0000259" key="11">
    <source>
        <dbReference type="Pfam" id="PF25994"/>
    </source>
</evidence>
<keyword evidence="6 9" id="KW-0812">Transmembrane</keyword>
<comment type="caution">
    <text evidence="13">The sequence shown here is derived from an EMBL/GenBank/DDBJ whole genome shotgun (WGS) entry which is preliminary data.</text>
</comment>
<keyword evidence="3 9" id="KW-0813">Transport</keyword>
<dbReference type="InterPro" id="IPR058982">
    <property type="entry name" value="Beta-barrel_AprE"/>
</dbReference>
<evidence type="ECO:0000259" key="12">
    <source>
        <dbReference type="Pfam" id="PF26002"/>
    </source>
</evidence>
<feature type="domain" description="AprE-like long alpha-helical hairpin" evidence="11">
    <location>
        <begin position="109"/>
        <end position="298"/>
    </location>
</feature>
<dbReference type="PANTHER" id="PTHR30386:SF17">
    <property type="entry name" value="ALKALINE PROTEASE SECRETION PROTEIN APRE"/>
    <property type="match status" value="1"/>
</dbReference>
<evidence type="ECO:0000256" key="3">
    <source>
        <dbReference type="ARBA" id="ARBA00022448"/>
    </source>
</evidence>
<evidence type="ECO:0000256" key="2">
    <source>
        <dbReference type="ARBA" id="ARBA00009477"/>
    </source>
</evidence>
<evidence type="ECO:0000313" key="13">
    <source>
        <dbReference type="EMBL" id="GHD53652.1"/>
    </source>
</evidence>
<evidence type="ECO:0000313" key="14">
    <source>
        <dbReference type="Proteomes" id="UP000630353"/>
    </source>
</evidence>
<evidence type="ECO:0000256" key="4">
    <source>
        <dbReference type="ARBA" id="ARBA00022475"/>
    </source>
</evidence>
<evidence type="ECO:0000256" key="10">
    <source>
        <dbReference type="SAM" id="Coils"/>
    </source>
</evidence>
<dbReference type="InterPro" id="IPR010129">
    <property type="entry name" value="T1SS_HlyD"/>
</dbReference>
<gene>
    <name evidence="13" type="ORF">GCM10017083_30250</name>
</gene>
<feature type="coiled-coil region" evidence="10">
    <location>
        <begin position="232"/>
        <end position="306"/>
    </location>
</feature>
<feature type="coiled-coil region" evidence="10">
    <location>
        <begin position="170"/>
        <end position="204"/>
    </location>
</feature>
<comment type="similarity">
    <text evidence="2 9">Belongs to the membrane fusion protein (MFP) (TC 8.A.1) family.</text>
</comment>
<dbReference type="GO" id="GO:0015031">
    <property type="term" value="P:protein transport"/>
    <property type="evidence" value="ECO:0007669"/>
    <property type="project" value="InterPro"/>
</dbReference>
<keyword evidence="8 9" id="KW-0472">Membrane</keyword>
<dbReference type="SUPFAM" id="SSF111369">
    <property type="entry name" value="HlyD-like secretion proteins"/>
    <property type="match status" value="1"/>
</dbReference>
<protein>
    <recommendedName>
        <fullName evidence="9">Membrane fusion protein (MFP) family protein</fullName>
    </recommendedName>
</protein>
<feature type="domain" description="AprE-like beta-barrel" evidence="12">
    <location>
        <begin position="341"/>
        <end position="428"/>
    </location>
</feature>
<dbReference type="PRINTS" id="PR01490">
    <property type="entry name" value="RTXTOXIND"/>
</dbReference>
<dbReference type="InterPro" id="IPR050739">
    <property type="entry name" value="MFP"/>
</dbReference>
<keyword evidence="7 9" id="KW-1133">Transmembrane helix</keyword>
<reference evidence="13" key="2">
    <citation type="submission" date="2020-09" db="EMBL/GenBank/DDBJ databases">
        <authorList>
            <person name="Sun Q."/>
            <person name="Kim S."/>
        </authorList>
    </citation>
    <scope>NUCLEOTIDE SEQUENCE</scope>
    <source>
        <strain evidence="13">KCTC 42651</strain>
    </source>
</reference>
<keyword evidence="14" id="KW-1185">Reference proteome</keyword>
<dbReference type="InterPro" id="IPR058781">
    <property type="entry name" value="HH_AprE-like"/>
</dbReference>
<keyword evidence="5 9" id="KW-0997">Cell inner membrane</keyword>
<dbReference type="Gene3D" id="2.40.30.170">
    <property type="match status" value="1"/>
</dbReference>
<comment type="subcellular location">
    <subcellularLocation>
        <location evidence="1 9">Cell inner membrane</location>
        <topology evidence="1 9">Single-pass membrane protein</topology>
    </subcellularLocation>
</comment>
<sequence length="451" mass="50320">MALVRDDRTRDLSPWHDPLGADEGHNPVGWKRVLWIGYGIVFMFFGVFGLWAALAPLESGAVAQGQVQVSGNQRIVQHLEGGLIQEILVREGDRVKAGQPLIVLDPTRARTQYDRVHQQYVAALGREARLLAERANAQTVQFPGELTSDPNGIHAAEIVEGERRLFEGRRAAVENQLHLLDRRIAKAREEIAALKAQQRSDRRQLAIIDEEIFGVRELYEKGLERKPRLLALQRTQAELEGSIDNREALMARASQTIAETEFQKAGLVENTTAEIETDLRTVQNEIQDLRQQLTAARDALNRTTVTAPESGQIYGLRFHTRGGVIAPGDPILNLVPEGEELIVRAQLDPNDIDSVHEGALATVRLTSFNQRTFKPIEGHVTQISPDVVRPEQGPPFYEARIRLDPAMLKRFEIDLVPGMPALAIISTGEQTMLDYLIAPIARSLETALREK</sequence>
<keyword evidence="4 9" id="KW-1003">Cell membrane</keyword>
<evidence type="ECO:0000256" key="1">
    <source>
        <dbReference type="ARBA" id="ARBA00004377"/>
    </source>
</evidence>
<keyword evidence="10" id="KW-0175">Coiled coil</keyword>
<dbReference type="AlphaFoldDB" id="A0A918XSZ3"/>
<evidence type="ECO:0000256" key="6">
    <source>
        <dbReference type="ARBA" id="ARBA00022692"/>
    </source>
</evidence>
<evidence type="ECO:0000256" key="9">
    <source>
        <dbReference type="RuleBase" id="RU365093"/>
    </source>
</evidence>
<accession>A0A918XSZ3</accession>
<evidence type="ECO:0000256" key="8">
    <source>
        <dbReference type="ARBA" id="ARBA00023136"/>
    </source>
</evidence>
<dbReference type="Proteomes" id="UP000630353">
    <property type="component" value="Unassembled WGS sequence"/>
</dbReference>
<dbReference type="GO" id="GO:0005886">
    <property type="term" value="C:plasma membrane"/>
    <property type="evidence" value="ECO:0007669"/>
    <property type="project" value="UniProtKB-SubCell"/>
</dbReference>
<proteinExistence type="inferred from homology"/>
<evidence type="ECO:0000256" key="7">
    <source>
        <dbReference type="ARBA" id="ARBA00022989"/>
    </source>
</evidence>
<dbReference type="Gene3D" id="2.40.50.100">
    <property type="match status" value="1"/>
</dbReference>
<organism evidence="13 14">
    <name type="scientific">Thalassobaculum fulvum</name>
    <dbReference type="NCBI Taxonomy" id="1633335"/>
    <lineage>
        <taxon>Bacteria</taxon>
        <taxon>Pseudomonadati</taxon>
        <taxon>Pseudomonadota</taxon>
        <taxon>Alphaproteobacteria</taxon>
        <taxon>Rhodospirillales</taxon>
        <taxon>Thalassobaculaceae</taxon>
        <taxon>Thalassobaculum</taxon>
    </lineage>
</organism>
<dbReference type="PANTHER" id="PTHR30386">
    <property type="entry name" value="MEMBRANE FUSION SUBUNIT OF EMRAB-TOLC MULTIDRUG EFFLUX PUMP"/>
    <property type="match status" value="1"/>
</dbReference>
<evidence type="ECO:0000256" key="5">
    <source>
        <dbReference type="ARBA" id="ARBA00022519"/>
    </source>
</evidence>
<dbReference type="EMBL" id="BMZS01000007">
    <property type="protein sequence ID" value="GHD53652.1"/>
    <property type="molecule type" value="Genomic_DNA"/>
</dbReference>
<dbReference type="RefSeq" id="WP_189991054.1">
    <property type="nucleotide sequence ID" value="NZ_BMZS01000007.1"/>
</dbReference>
<dbReference type="Pfam" id="PF26002">
    <property type="entry name" value="Beta-barrel_AprE"/>
    <property type="match status" value="1"/>
</dbReference>